<dbReference type="OrthoDB" id="9802867at2"/>
<reference evidence="2 3" key="1">
    <citation type="submission" date="2017-11" db="EMBL/GenBank/DDBJ databases">
        <title>Draft genome sequence of environmental isolate Aeromonas cavernicola sp. nov. MDC 2508.</title>
        <authorList>
            <person name="Colston S.M."/>
            <person name="Navarro A."/>
            <person name="Martinez-Murcia A.J."/>
            <person name="Graf J."/>
        </authorList>
    </citation>
    <scope>NUCLEOTIDE SEQUENCE [LARGE SCALE GENOMIC DNA]</scope>
    <source>
        <strain evidence="2 3">MDC 2508</strain>
    </source>
</reference>
<dbReference type="AlphaFoldDB" id="A0A2H9U3E6"/>
<proteinExistence type="predicted"/>
<sequence length="196" mass="21919">LYLASSALKRYQDEGRQQADLPLLHWALQDALFKAQEAIDELLRNFPNRWIGLALRAIVLPLGRDMQRPSDLLDSQVARLLQTPSETRSRLAKGQYLTREEGNPFGLLEQALDDVLAAEPLFDKVCKADGIKRPFLALDKVADIGLATGVLSQSEAELLRRAEISRLRTINVDDFDPIELAANKQLFAASVYHRAA</sequence>
<feature type="non-terminal residue" evidence="2">
    <location>
        <position position="1"/>
    </location>
</feature>
<dbReference type="EMBL" id="PGGC01000102">
    <property type="protein sequence ID" value="PJG58550.1"/>
    <property type="molecule type" value="Genomic_DNA"/>
</dbReference>
<comment type="caution">
    <text evidence="2">The sequence shown here is derived from an EMBL/GenBank/DDBJ whole genome shotgun (WGS) entry which is preliminary data.</text>
</comment>
<feature type="domain" description="Acyl-CoA dehydrogenase C-terminal bacterial-type" evidence="1">
    <location>
        <begin position="1"/>
        <end position="175"/>
    </location>
</feature>
<dbReference type="InterPro" id="IPR015396">
    <property type="entry name" value="FadE_C"/>
</dbReference>
<dbReference type="RefSeq" id="WP_157798262.1">
    <property type="nucleotide sequence ID" value="NZ_PGGC01000102.1"/>
</dbReference>
<dbReference type="GO" id="GO:0003995">
    <property type="term" value="F:acyl-CoA dehydrogenase activity"/>
    <property type="evidence" value="ECO:0007669"/>
    <property type="project" value="InterPro"/>
</dbReference>
<organism evidence="2 3">
    <name type="scientific">Aeromonas cavernicola</name>
    <dbReference type="NCBI Taxonomy" id="1006623"/>
    <lineage>
        <taxon>Bacteria</taxon>
        <taxon>Pseudomonadati</taxon>
        <taxon>Pseudomonadota</taxon>
        <taxon>Gammaproteobacteria</taxon>
        <taxon>Aeromonadales</taxon>
        <taxon>Aeromonadaceae</taxon>
        <taxon>Aeromonas</taxon>
    </lineage>
</organism>
<keyword evidence="3" id="KW-1185">Reference proteome</keyword>
<evidence type="ECO:0000313" key="2">
    <source>
        <dbReference type="EMBL" id="PJG58550.1"/>
    </source>
</evidence>
<evidence type="ECO:0000259" key="1">
    <source>
        <dbReference type="Pfam" id="PF09317"/>
    </source>
</evidence>
<evidence type="ECO:0000313" key="3">
    <source>
        <dbReference type="Proteomes" id="UP000235861"/>
    </source>
</evidence>
<protein>
    <submittedName>
        <fullName evidence="2">Acyl-CoA dehydrogenase</fullName>
    </submittedName>
</protein>
<dbReference type="Pfam" id="PF09317">
    <property type="entry name" value="ACDH_C"/>
    <property type="match status" value="1"/>
</dbReference>
<name>A0A2H9U3E6_9GAMM</name>
<dbReference type="GO" id="GO:0033539">
    <property type="term" value="P:fatty acid beta-oxidation using acyl-CoA dehydrogenase"/>
    <property type="evidence" value="ECO:0007669"/>
    <property type="project" value="InterPro"/>
</dbReference>
<dbReference type="Proteomes" id="UP000235861">
    <property type="component" value="Unassembled WGS sequence"/>
</dbReference>
<gene>
    <name evidence="2" type="primary">fadE</name>
    <name evidence="2" type="ORF">CUC53_12270</name>
</gene>
<accession>A0A2H9U3E6</accession>